<evidence type="ECO:0000259" key="7">
    <source>
        <dbReference type="Pfam" id="PF00557"/>
    </source>
</evidence>
<keyword evidence="9" id="KW-0031">Aminopeptidase</keyword>
<dbReference type="PROSITE" id="PS00491">
    <property type="entry name" value="PROLINE_PEPTIDASE"/>
    <property type="match status" value="1"/>
</dbReference>
<feature type="domain" description="Peptidase M24" evidence="7">
    <location>
        <begin position="206"/>
        <end position="411"/>
    </location>
</feature>
<dbReference type="Gene3D" id="3.90.230.10">
    <property type="entry name" value="Creatinase/methionine aminopeptidase superfamily"/>
    <property type="match status" value="1"/>
</dbReference>
<dbReference type="GO" id="GO:0004177">
    <property type="term" value="F:aminopeptidase activity"/>
    <property type="evidence" value="ECO:0007669"/>
    <property type="project" value="UniProtKB-KW"/>
</dbReference>
<dbReference type="PANTHER" id="PTHR46112">
    <property type="entry name" value="AMINOPEPTIDASE"/>
    <property type="match status" value="1"/>
</dbReference>
<comment type="similarity">
    <text evidence="5">Belongs to the peptidase M24B family.</text>
</comment>
<dbReference type="InterPro" id="IPR029149">
    <property type="entry name" value="Creatin/AminoP/Spt16_N"/>
</dbReference>
<dbReference type="Pfam" id="PF01321">
    <property type="entry name" value="Creatinase_N"/>
    <property type="match status" value="1"/>
</dbReference>
<reference evidence="9 10" key="1">
    <citation type="submission" date="2019-08" db="EMBL/GenBank/DDBJ databases">
        <title>Parahaliea maris sp. nov., isolated from the surface seawater.</title>
        <authorList>
            <person name="Liu Y."/>
        </authorList>
    </citation>
    <scope>NUCLEOTIDE SEQUENCE [LARGE SCALE GENOMIC DNA]</scope>
    <source>
        <strain evidence="9 10">S2-26</strain>
    </source>
</reference>
<sequence length="429" mass="46494">MNNGSRRSFLKTGAALIAGGSGAVALAGAGAPAPAAPEAGNPLAGLPDMARDARLITAQERKQRRDKLRATMRKLGHDAVLIEPGTTLEYFTNVKWWISERLTAVLIPAEGDMMFVTPSFEESRLRELLETTADVLTWEEDQDPFALIGAWLKRKGLAKGTVALDESVRHFVAHELAAAAPDVTVTSARPEVTRCRVIKSAAEIALMQLASDITIRAYRTVYPMIERGMGREDIVRLMYQAQAQLGADSPAGGAQIGKGSALPHGSTIPEFVDDGVVVLMDFGCSVGGYRSDISRTFVFGEADAHQVAVWNHVRKGQEIAFATAQPGTPAGEVDVAVRRYYEKAGYGPDYRLPGLSHRTGHGIGMDVHEPINFVRNEQTPLAPGMCLSNEPGIYIPGRYGVRLEDCVYITEQGPRWFSQPPPSIEQPMA</sequence>
<organism evidence="9 10">
    <name type="scientific">Parahaliea aestuarii</name>
    <dbReference type="NCBI Taxonomy" id="1852021"/>
    <lineage>
        <taxon>Bacteria</taxon>
        <taxon>Pseudomonadati</taxon>
        <taxon>Pseudomonadota</taxon>
        <taxon>Gammaproteobacteria</taxon>
        <taxon>Cellvibrionales</taxon>
        <taxon>Halieaceae</taxon>
        <taxon>Parahaliea</taxon>
    </lineage>
</organism>
<dbReference type="GO" id="GO:0008237">
    <property type="term" value="F:metallopeptidase activity"/>
    <property type="evidence" value="ECO:0007669"/>
    <property type="project" value="UniProtKB-KW"/>
</dbReference>
<protein>
    <submittedName>
        <fullName evidence="9">Aminopeptidase P family protein</fullName>
    </submittedName>
</protein>
<feature type="signal peptide" evidence="6">
    <location>
        <begin position="1"/>
        <end position="27"/>
    </location>
</feature>
<keyword evidence="1" id="KW-0645">Protease</keyword>
<evidence type="ECO:0000313" key="10">
    <source>
        <dbReference type="Proteomes" id="UP000321933"/>
    </source>
</evidence>
<dbReference type="InterPro" id="IPR000994">
    <property type="entry name" value="Pept_M24"/>
</dbReference>
<proteinExistence type="inferred from homology"/>
<dbReference type="InterPro" id="IPR050659">
    <property type="entry name" value="Peptidase_M24B"/>
</dbReference>
<evidence type="ECO:0000256" key="3">
    <source>
        <dbReference type="ARBA" id="ARBA00022801"/>
    </source>
</evidence>
<keyword evidence="4" id="KW-0482">Metalloprotease</keyword>
<feature type="domain" description="Creatinase N-terminal" evidence="8">
    <location>
        <begin position="64"/>
        <end position="198"/>
    </location>
</feature>
<accession>A0A5C9A5B4</accession>
<feature type="chain" id="PRO_5022798121" evidence="6">
    <location>
        <begin position="28"/>
        <end position="429"/>
    </location>
</feature>
<dbReference type="SUPFAM" id="SSF53092">
    <property type="entry name" value="Creatinase/prolidase N-terminal domain"/>
    <property type="match status" value="1"/>
</dbReference>
<gene>
    <name evidence="9" type="ORF">FVW59_03240</name>
</gene>
<dbReference type="GO" id="GO:0006508">
    <property type="term" value="P:proteolysis"/>
    <property type="evidence" value="ECO:0007669"/>
    <property type="project" value="UniProtKB-KW"/>
</dbReference>
<evidence type="ECO:0000259" key="8">
    <source>
        <dbReference type="Pfam" id="PF01321"/>
    </source>
</evidence>
<comment type="caution">
    <text evidence="9">The sequence shown here is derived from an EMBL/GenBank/DDBJ whole genome shotgun (WGS) entry which is preliminary data.</text>
</comment>
<dbReference type="InterPro" id="IPR036005">
    <property type="entry name" value="Creatinase/aminopeptidase-like"/>
</dbReference>
<dbReference type="SUPFAM" id="SSF55920">
    <property type="entry name" value="Creatinase/aminopeptidase"/>
    <property type="match status" value="1"/>
</dbReference>
<dbReference type="Gene3D" id="3.40.350.10">
    <property type="entry name" value="Creatinase/prolidase N-terminal domain"/>
    <property type="match status" value="1"/>
</dbReference>
<name>A0A5C9A5B4_9GAMM</name>
<dbReference type="RefSeq" id="WP_148062772.1">
    <property type="nucleotide sequence ID" value="NZ_VRYZ01000001.1"/>
</dbReference>
<evidence type="ECO:0000256" key="5">
    <source>
        <dbReference type="RuleBase" id="RU000590"/>
    </source>
</evidence>
<dbReference type="AlphaFoldDB" id="A0A5C9A5B4"/>
<keyword evidence="6" id="KW-0732">Signal</keyword>
<evidence type="ECO:0000256" key="6">
    <source>
        <dbReference type="SAM" id="SignalP"/>
    </source>
</evidence>
<evidence type="ECO:0000256" key="4">
    <source>
        <dbReference type="ARBA" id="ARBA00023049"/>
    </source>
</evidence>
<dbReference type="OrthoDB" id="9806388at2"/>
<dbReference type="Pfam" id="PF00557">
    <property type="entry name" value="Peptidase_M24"/>
    <property type="match status" value="1"/>
</dbReference>
<evidence type="ECO:0000256" key="1">
    <source>
        <dbReference type="ARBA" id="ARBA00022670"/>
    </source>
</evidence>
<dbReference type="GO" id="GO:0046872">
    <property type="term" value="F:metal ion binding"/>
    <property type="evidence" value="ECO:0007669"/>
    <property type="project" value="UniProtKB-KW"/>
</dbReference>
<dbReference type="PANTHER" id="PTHR46112:SF3">
    <property type="entry name" value="AMINOPEPTIDASE YPDF"/>
    <property type="match status" value="1"/>
</dbReference>
<keyword evidence="10" id="KW-1185">Reference proteome</keyword>
<keyword evidence="3" id="KW-0378">Hydrolase</keyword>
<keyword evidence="2 5" id="KW-0479">Metal-binding</keyword>
<dbReference type="Proteomes" id="UP000321933">
    <property type="component" value="Unassembled WGS sequence"/>
</dbReference>
<dbReference type="InterPro" id="IPR001131">
    <property type="entry name" value="Peptidase_M24B_aminopep-P_CS"/>
</dbReference>
<dbReference type="InterPro" id="IPR000587">
    <property type="entry name" value="Creatinase_N"/>
</dbReference>
<dbReference type="InterPro" id="IPR006311">
    <property type="entry name" value="TAT_signal"/>
</dbReference>
<evidence type="ECO:0000256" key="2">
    <source>
        <dbReference type="ARBA" id="ARBA00022723"/>
    </source>
</evidence>
<evidence type="ECO:0000313" key="9">
    <source>
        <dbReference type="EMBL" id="TXS94930.1"/>
    </source>
</evidence>
<dbReference type="PROSITE" id="PS51318">
    <property type="entry name" value="TAT"/>
    <property type="match status" value="1"/>
</dbReference>
<dbReference type="EMBL" id="VRYZ01000001">
    <property type="protein sequence ID" value="TXS94930.1"/>
    <property type="molecule type" value="Genomic_DNA"/>
</dbReference>